<dbReference type="Pfam" id="PF05691">
    <property type="entry name" value="Raffinose_syn"/>
    <property type="match status" value="1"/>
</dbReference>
<reference evidence="2 3" key="1">
    <citation type="journal article" date="2022" name="Nat. Plants">
        <title>Genomes of leafy and leafless Platanthera orchids illuminate the evolution of mycoheterotrophy.</title>
        <authorList>
            <person name="Li M.H."/>
            <person name="Liu K.W."/>
            <person name="Li Z."/>
            <person name="Lu H.C."/>
            <person name="Ye Q.L."/>
            <person name="Zhang D."/>
            <person name="Wang J.Y."/>
            <person name="Li Y.F."/>
            <person name="Zhong Z.M."/>
            <person name="Liu X."/>
            <person name="Yu X."/>
            <person name="Liu D.K."/>
            <person name="Tu X.D."/>
            <person name="Liu B."/>
            <person name="Hao Y."/>
            <person name="Liao X.Y."/>
            <person name="Jiang Y.T."/>
            <person name="Sun W.H."/>
            <person name="Chen J."/>
            <person name="Chen Y.Q."/>
            <person name="Ai Y."/>
            <person name="Zhai J.W."/>
            <person name="Wu S.S."/>
            <person name="Zhou Z."/>
            <person name="Hsiao Y.Y."/>
            <person name="Wu W.L."/>
            <person name="Chen Y.Y."/>
            <person name="Lin Y.F."/>
            <person name="Hsu J.L."/>
            <person name="Li C.Y."/>
            <person name="Wang Z.W."/>
            <person name="Zhao X."/>
            <person name="Zhong W.Y."/>
            <person name="Ma X.K."/>
            <person name="Ma L."/>
            <person name="Huang J."/>
            <person name="Chen G.Z."/>
            <person name="Huang M.Z."/>
            <person name="Huang L."/>
            <person name="Peng D.H."/>
            <person name="Luo Y.B."/>
            <person name="Zou S.Q."/>
            <person name="Chen S.P."/>
            <person name="Lan S."/>
            <person name="Tsai W.C."/>
            <person name="Van de Peer Y."/>
            <person name="Liu Z.J."/>
        </authorList>
    </citation>
    <scope>NUCLEOTIDE SEQUENCE [LARGE SCALE GENOMIC DNA]</scope>
    <source>
        <strain evidence="2">Lor288</strain>
    </source>
</reference>
<keyword evidence="3" id="KW-1185">Reference proteome</keyword>
<evidence type="ECO:0000313" key="3">
    <source>
        <dbReference type="Proteomes" id="UP001412067"/>
    </source>
</evidence>
<dbReference type="EMBL" id="JBBWWR010000020">
    <property type="protein sequence ID" value="KAK8939769.1"/>
    <property type="molecule type" value="Genomic_DNA"/>
</dbReference>
<proteinExistence type="predicted"/>
<dbReference type="Proteomes" id="UP001412067">
    <property type="component" value="Unassembled WGS sequence"/>
</dbReference>
<organism evidence="2 3">
    <name type="scientific">Platanthera guangdongensis</name>
    <dbReference type="NCBI Taxonomy" id="2320717"/>
    <lineage>
        <taxon>Eukaryota</taxon>
        <taxon>Viridiplantae</taxon>
        <taxon>Streptophyta</taxon>
        <taxon>Embryophyta</taxon>
        <taxon>Tracheophyta</taxon>
        <taxon>Spermatophyta</taxon>
        <taxon>Magnoliopsida</taxon>
        <taxon>Liliopsida</taxon>
        <taxon>Asparagales</taxon>
        <taxon>Orchidaceae</taxon>
        <taxon>Orchidoideae</taxon>
        <taxon>Orchideae</taxon>
        <taxon>Orchidinae</taxon>
        <taxon>Platanthera</taxon>
    </lineage>
</organism>
<accession>A0ABR2LFL1</accession>
<dbReference type="GO" id="GO:0016757">
    <property type="term" value="F:glycosyltransferase activity"/>
    <property type="evidence" value="ECO:0007669"/>
    <property type="project" value="UniProtKB-KW"/>
</dbReference>
<comment type="caution">
    <text evidence="2">The sequence shown here is derived from an EMBL/GenBank/DDBJ whole genome shotgun (WGS) entry which is preliminary data.</text>
</comment>
<evidence type="ECO:0000313" key="2">
    <source>
        <dbReference type="EMBL" id="KAK8939769.1"/>
    </source>
</evidence>
<dbReference type="PANTHER" id="PTHR31268:SF26">
    <property type="entry name" value="GALACTINOL--SUCROSE GALACTOSYLTRANSFERASE"/>
    <property type="match status" value="1"/>
</dbReference>
<dbReference type="PANTHER" id="PTHR31268">
    <property type="match status" value="1"/>
</dbReference>
<protein>
    <submittedName>
        <fullName evidence="2">Galactinol--sucrose galactosyltransferase 1</fullName>
    </submittedName>
</protein>
<keyword evidence="1" id="KW-0119">Carbohydrate metabolism</keyword>
<name>A0ABR2LFL1_9ASPA</name>
<sequence>MTKNVEFAPIGLTQMYNSGGSVDEIDCSSKNSDFSLRIKGKGSGIFGAYSSRRPEICTLNSKQEEFQFSSTEFFDIEYSWRSSVLGAGNYLLRMISCSQT</sequence>
<keyword evidence="2" id="KW-0808">Transferase</keyword>
<evidence type="ECO:0000256" key="1">
    <source>
        <dbReference type="ARBA" id="ARBA00023277"/>
    </source>
</evidence>
<gene>
    <name evidence="2" type="primary">RFS1</name>
    <name evidence="2" type="ORF">KSP40_PGU002886</name>
</gene>
<dbReference type="InterPro" id="IPR008811">
    <property type="entry name" value="Glycosyl_hydrolases_36"/>
</dbReference>
<keyword evidence="2" id="KW-0328">Glycosyltransferase</keyword>